<dbReference type="InterPro" id="IPR015815">
    <property type="entry name" value="HIBADH-related"/>
</dbReference>
<dbReference type="PANTHER" id="PTHR43060">
    <property type="entry name" value="3-HYDROXYISOBUTYRATE DEHYDROGENASE-LIKE 1, MITOCHONDRIAL-RELATED"/>
    <property type="match status" value="1"/>
</dbReference>
<dbReference type="Pfam" id="PF03446">
    <property type="entry name" value="NAD_binding_2"/>
    <property type="match status" value="1"/>
</dbReference>
<comment type="caution">
    <text evidence="4">The sequence shown here is derived from an EMBL/GenBank/DDBJ whole genome shotgun (WGS) entry which is preliminary data.</text>
</comment>
<dbReference type="InterPro" id="IPR002204">
    <property type="entry name" value="3-OH-isobutyrate_DH-rel_CS"/>
</dbReference>
<dbReference type="SUPFAM" id="SSF51735">
    <property type="entry name" value="NAD(P)-binding Rossmann-fold domains"/>
    <property type="match status" value="1"/>
</dbReference>
<dbReference type="Gene3D" id="3.40.50.720">
    <property type="entry name" value="NAD(P)-binding Rossmann-like Domain"/>
    <property type="match status" value="1"/>
</dbReference>
<gene>
    <name evidence="4" type="ORF">O4U47_01075</name>
</gene>
<dbReference type="PANTHER" id="PTHR43060:SF15">
    <property type="entry name" value="3-HYDROXYISOBUTYRATE DEHYDROGENASE-LIKE 1, MITOCHONDRIAL-RELATED"/>
    <property type="match status" value="1"/>
</dbReference>
<organism evidence="4 5">
    <name type="scientific">Nocardiopsis suaedae</name>
    <dbReference type="NCBI Taxonomy" id="3018444"/>
    <lineage>
        <taxon>Bacteria</taxon>
        <taxon>Bacillati</taxon>
        <taxon>Actinomycetota</taxon>
        <taxon>Actinomycetes</taxon>
        <taxon>Streptosporangiales</taxon>
        <taxon>Nocardiopsidaceae</taxon>
        <taxon>Nocardiopsis</taxon>
    </lineage>
</organism>
<dbReference type="PROSITE" id="PS00895">
    <property type="entry name" value="3_HYDROXYISOBUT_DH"/>
    <property type="match status" value="1"/>
</dbReference>
<dbReference type="RefSeq" id="WP_270675189.1">
    <property type="nucleotide sequence ID" value="NZ_JAQFWP010000001.1"/>
</dbReference>
<dbReference type="EMBL" id="JAQFWP010000001">
    <property type="protein sequence ID" value="MDA2803088.1"/>
    <property type="molecule type" value="Genomic_DNA"/>
</dbReference>
<evidence type="ECO:0000313" key="4">
    <source>
        <dbReference type="EMBL" id="MDA2803088.1"/>
    </source>
</evidence>
<keyword evidence="2" id="KW-0560">Oxidoreductase</keyword>
<evidence type="ECO:0000259" key="3">
    <source>
        <dbReference type="Pfam" id="PF03446"/>
    </source>
</evidence>
<dbReference type="InterPro" id="IPR006115">
    <property type="entry name" value="6PGDH_NADP-bd"/>
</dbReference>
<dbReference type="InterPro" id="IPR008927">
    <property type="entry name" value="6-PGluconate_DH-like_C_sf"/>
</dbReference>
<dbReference type="InterPro" id="IPR013328">
    <property type="entry name" value="6PGD_dom2"/>
</dbReference>
<comment type="similarity">
    <text evidence="1">Belongs to the HIBADH-related family.</text>
</comment>
<evidence type="ECO:0000256" key="1">
    <source>
        <dbReference type="ARBA" id="ARBA00009080"/>
    </source>
</evidence>
<dbReference type="SUPFAM" id="SSF48179">
    <property type="entry name" value="6-phosphogluconate dehydrogenase C-terminal domain-like"/>
    <property type="match status" value="1"/>
</dbReference>
<evidence type="ECO:0000256" key="2">
    <source>
        <dbReference type="ARBA" id="ARBA00023002"/>
    </source>
</evidence>
<evidence type="ECO:0000313" key="5">
    <source>
        <dbReference type="Proteomes" id="UP001165685"/>
    </source>
</evidence>
<sequence>MSEPHMTASARIAFLGLGAMGLPMARRLLAQGAHVTVWNRTAAKAAPLAAEGARVAASPAEAADGADTVITMLSGPDAVAKVADALLPALVPGAVLVEMSGIGPEGVHRLAARLPEGVRLVDAPVMGSVDRAAEGALSVLAGGPVEKVRPALEALGTVRGCGPLGSGSALKLVLINALIGGVAVVAEAMELADALGVPRGRAAEAMAATPMAGALARATSQEADFAVRLAAKDVRLATGAAHLPVLEAVGAALAADPSIGNDDLSALLKAAPATA</sequence>
<dbReference type="Gene3D" id="1.10.1040.10">
    <property type="entry name" value="N-(1-d-carboxylethyl)-l-norvaline Dehydrogenase, domain 2"/>
    <property type="match status" value="1"/>
</dbReference>
<feature type="domain" description="6-phosphogluconate dehydrogenase NADP-binding" evidence="3">
    <location>
        <begin position="11"/>
        <end position="157"/>
    </location>
</feature>
<proteinExistence type="inferred from homology"/>
<reference evidence="4" key="1">
    <citation type="submission" date="2023-01" db="EMBL/GenBank/DDBJ databases">
        <title>Draft genome sequence of Nocardiopsis sp. LSu2-4 isolated from halophytes.</title>
        <authorList>
            <person name="Duangmal K."/>
            <person name="Chantavorakit T."/>
        </authorList>
    </citation>
    <scope>NUCLEOTIDE SEQUENCE</scope>
    <source>
        <strain evidence="4">LSu2-4</strain>
    </source>
</reference>
<dbReference type="InterPro" id="IPR036291">
    <property type="entry name" value="NAD(P)-bd_dom_sf"/>
</dbReference>
<dbReference type="PIRSF" id="PIRSF000103">
    <property type="entry name" value="HIBADH"/>
    <property type="match status" value="1"/>
</dbReference>
<dbReference type="Proteomes" id="UP001165685">
    <property type="component" value="Unassembled WGS sequence"/>
</dbReference>
<protein>
    <submittedName>
        <fullName evidence="4">NAD(P)-dependent oxidoreductase</fullName>
    </submittedName>
</protein>
<accession>A0ABT4TEF8</accession>
<name>A0ABT4TEF8_9ACTN</name>
<keyword evidence="5" id="KW-1185">Reference proteome</keyword>